<feature type="domain" description="Reverse transcriptase" evidence="1">
    <location>
        <begin position="1"/>
        <end position="199"/>
    </location>
</feature>
<dbReference type="Pfam" id="PF13966">
    <property type="entry name" value="zf-RVT"/>
    <property type="match status" value="1"/>
</dbReference>
<keyword evidence="2" id="KW-0808">Transferase</keyword>
<dbReference type="InterPro" id="IPR043502">
    <property type="entry name" value="DNA/RNA_pol_sf"/>
</dbReference>
<proteinExistence type="predicted"/>
<dbReference type="PANTHER" id="PTHR33116:SF78">
    <property type="entry name" value="OS12G0587133 PROTEIN"/>
    <property type="match status" value="1"/>
</dbReference>
<dbReference type="Pfam" id="PF00078">
    <property type="entry name" value="RVT_1"/>
    <property type="match status" value="1"/>
</dbReference>
<dbReference type="Proteomes" id="UP001140206">
    <property type="component" value="Chromosome 5"/>
</dbReference>
<name>A0AAV8CGG0_9POAL</name>
<evidence type="ECO:0000313" key="2">
    <source>
        <dbReference type="EMBL" id="KAJ4754476.1"/>
    </source>
</evidence>
<dbReference type="InterPro" id="IPR026960">
    <property type="entry name" value="RVT-Znf"/>
</dbReference>
<comment type="caution">
    <text evidence="2">The sequence shown here is derived from an EMBL/GenBank/DDBJ whole genome shotgun (WGS) entry which is preliminary data.</text>
</comment>
<dbReference type="SUPFAM" id="SSF56672">
    <property type="entry name" value="DNA/RNA polymerases"/>
    <property type="match status" value="1"/>
</dbReference>
<dbReference type="PROSITE" id="PS50878">
    <property type="entry name" value="RT_POL"/>
    <property type="match status" value="1"/>
</dbReference>
<dbReference type="GO" id="GO:0003964">
    <property type="term" value="F:RNA-directed DNA polymerase activity"/>
    <property type="evidence" value="ECO:0007669"/>
    <property type="project" value="UniProtKB-KW"/>
</dbReference>
<sequence length="546" mass="62366">MESYLVASESISFLHKKKIAAVLLKVDFAKAFDSVSWCFLTNLLIERGFPPLWISWVLNILRSSTSAVLVNGKEYQTFRHYRGFRQGDPLSPMLFILVADALQRFVTNATHLMAPPILLPPHTLQFADDTAIILEAHPLNLRIVMRILRVFADLTGLSINSNKSCFVPIAMKQEHIPIVQSILDCQAKGSQISYLGLPLLIKKLKKVHFQPLLAAIQRRLQGWKSKFLSFAGRLTLVKSVLTAMPLHYMQVIRLPKWVINQIDKMRRNFLWKGNDKCLGGHCLVNWDKCCMPKQHGGLGILNLKTQNEALLAKWIWVLLTKPDSVWSTTISDLFGTTDLNLLHNHSTTSTLLSDLLKSRALFPLTATPDGLHTTTSWRWTATRQFTVASAYRVMAWSGVISPYHKQLWKLKALPKVILFLWLMLMDKILTQQNLMKRGWPAIQACKLCHLQAVETSNHLFVSCPFAKVTTKLNVILHASSTDALSVWQTTAEDLPIHLRTFWSTLWAATCWTIWKRRCALIFKNQRTSLRQVMLDIESNTRLWLLN</sequence>
<dbReference type="AlphaFoldDB" id="A0AAV8CGG0"/>
<gene>
    <name evidence="2" type="ORF">LUZ62_088881</name>
</gene>
<evidence type="ECO:0000259" key="1">
    <source>
        <dbReference type="PROSITE" id="PS50878"/>
    </source>
</evidence>
<evidence type="ECO:0000313" key="3">
    <source>
        <dbReference type="Proteomes" id="UP001140206"/>
    </source>
</evidence>
<dbReference type="PANTHER" id="PTHR33116">
    <property type="entry name" value="REVERSE TRANSCRIPTASE ZINC-BINDING DOMAIN-CONTAINING PROTEIN-RELATED-RELATED"/>
    <property type="match status" value="1"/>
</dbReference>
<keyword evidence="3" id="KW-1185">Reference proteome</keyword>
<dbReference type="EMBL" id="JAMFTS010000005">
    <property type="protein sequence ID" value="KAJ4754476.1"/>
    <property type="molecule type" value="Genomic_DNA"/>
</dbReference>
<keyword evidence="2" id="KW-0548">Nucleotidyltransferase</keyword>
<reference evidence="2" key="1">
    <citation type="submission" date="2022-08" db="EMBL/GenBank/DDBJ databases">
        <authorList>
            <person name="Marques A."/>
        </authorList>
    </citation>
    <scope>NUCLEOTIDE SEQUENCE</scope>
    <source>
        <strain evidence="2">RhyPub2mFocal</strain>
        <tissue evidence="2">Leaves</tissue>
    </source>
</reference>
<accession>A0AAV8CGG0</accession>
<dbReference type="InterPro" id="IPR000477">
    <property type="entry name" value="RT_dom"/>
</dbReference>
<organism evidence="2 3">
    <name type="scientific">Rhynchospora pubera</name>
    <dbReference type="NCBI Taxonomy" id="906938"/>
    <lineage>
        <taxon>Eukaryota</taxon>
        <taxon>Viridiplantae</taxon>
        <taxon>Streptophyta</taxon>
        <taxon>Embryophyta</taxon>
        <taxon>Tracheophyta</taxon>
        <taxon>Spermatophyta</taxon>
        <taxon>Magnoliopsida</taxon>
        <taxon>Liliopsida</taxon>
        <taxon>Poales</taxon>
        <taxon>Cyperaceae</taxon>
        <taxon>Cyperoideae</taxon>
        <taxon>Rhynchosporeae</taxon>
        <taxon>Rhynchospora</taxon>
    </lineage>
</organism>
<keyword evidence="2" id="KW-0695">RNA-directed DNA polymerase</keyword>
<protein>
    <submittedName>
        <fullName evidence="2">RNA-directed DNA polymerase (Reverse transcriptase)-related family protein</fullName>
    </submittedName>
</protein>